<comment type="caution">
    <text evidence="1">The sequence shown here is derived from an EMBL/GenBank/DDBJ whole genome shotgun (WGS) entry which is preliminary data.</text>
</comment>
<organism evidence="1 2">
    <name type="scientific">Adineta steineri</name>
    <dbReference type="NCBI Taxonomy" id="433720"/>
    <lineage>
        <taxon>Eukaryota</taxon>
        <taxon>Metazoa</taxon>
        <taxon>Spiralia</taxon>
        <taxon>Gnathifera</taxon>
        <taxon>Rotifera</taxon>
        <taxon>Eurotatoria</taxon>
        <taxon>Bdelloidea</taxon>
        <taxon>Adinetida</taxon>
        <taxon>Adinetidae</taxon>
        <taxon>Adineta</taxon>
    </lineage>
</organism>
<name>A0A814D2M8_9BILA</name>
<protein>
    <submittedName>
        <fullName evidence="1">Uncharacterized protein</fullName>
    </submittedName>
</protein>
<gene>
    <name evidence="1" type="ORF">JYZ213_LOCUS13317</name>
</gene>
<evidence type="ECO:0000313" key="1">
    <source>
        <dbReference type="EMBL" id="CAF0951390.1"/>
    </source>
</evidence>
<dbReference type="SUPFAM" id="SSF56399">
    <property type="entry name" value="ADP-ribosylation"/>
    <property type="match status" value="1"/>
</dbReference>
<proteinExistence type="predicted"/>
<reference evidence="1" key="1">
    <citation type="submission" date="2021-02" db="EMBL/GenBank/DDBJ databases">
        <authorList>
            <person name="Nowell W R."/>
        </authorList>
    </citation>
    <scope>NUCLEOTIDE SEQUENCE</scope>
</reference>
<evidence type="ECO:0000313" key="2">
    <source>
        <dbReference type="Proteomes" id="UP000663845"/>
    </source>
</evidence>
<dbReference type="EMBL" id="CAJNOG010000106">
    <property type="protein sequence ID" value="CAF0951390.1"/>
    <property type="molecule type" value="Genomic_DNA"/>
</dbReference>
<accession>A0A814D2M8</accession>
<dbReference type="AlphaFoldDB" id="A0A814D2M8"/>
<sequence>MLKNKSLLKTPEDENKESITLIRFDASFGLHEDIEQTKQQLRYLNDYLIIYTDLDESIRFIQSITKEKIFLIISGSEALQLLSQIYSLHQLDSIFIFKMKKIQYEYLLDEYSKIIGIYDDFDDLYQSIEEQINLVDTQLQTFSYFDKDQKIMNDLSKTSNEFLWYQLFNYVIKQLPKNQQPKEQMIKICKQYYQGNLKQLQLIDQFQDEYQSEDAIQCYLRRSFIYQFINKALITKDIDQLHIFQFFINDLSQNLEHEHEKLLSSEEKILIVYRGTKMNKEDFDKLKENQGQLMSTNWKKSIFCSD</sequence>
<dbReference type="Proteomes" id="UP000663845">
    <property type="component" value="Unassembled WGS sequence"/>
</dbReference>